<keyword evidence="2" id="KW-1185">Reference proteome</keyword>
<dbReference type="EMBL" id="ML208267">
    <property type="protein sequence ID" value="TFK74652.1"/>
    <property type="molecule type" value="Genomic_DNA"/>
</dbReference>
<evidence type="ECO:0000313" key="2">
    <source>
        <dbReference type="Proteomes" id="UP000308600"/>
    </source>
</evidence>
<accession>A0ACD3BAL7</accession>
<organism evidence="1 2">
    <name type="scientific">Pluteus cervinus</name>
    <dbReference type="NCBI Taxonomy" id="181527"/>
    <lineage>
        <taxon>Eukaryota</taxon>
        <taxon>Fungi</taxon>
        <taxon>Dikarya</taxon>
        <taxon>Basidiomycota</taxon>
        <taxon>Agaricomycotina</taxon>
        <taxon>Agaricomycetes</taxon>
        <taxon>Agaricomycetidae</taxon>
        <taxon>Agaricales</taxon>
        <taxon>Pluteineae</taxon>
        <taxon>Pluteaceae</taxon>
        <taxon>Pluteus</taxon>
    </lineage>
</organism>
<protein>
    <submittedName>
        <fullName evidence="1">Krr1-domain-containing protein</fullName>
    </submittedName>
</protein>
<proteinExistence type="predicted"/>
<gene>
    <name evidence="1" type="ORF">BDN72DRAFT_886331</name>
</gene>
<name>A0ACD3BAL7_9AGAR</name>
<reference evidence="1 2" key="1">
    <citation type="journal article" date="2019" name="Nat. Ecol. Evol.">
        <title>Megaphylogeny resolves global patterns of mushroom evolution.</title>
        <authorList>
            <person name="Varga T."/>
            <person name="Krizsan K."/>
            <person name="Foldi C."/>
            <person name="Dima B."/>
            <person name="Sanchez-Garcia M."/>
            <person name="Sanchez-Ramirez S."/>
            <person name="Szollosi G.J."/>
            <person name="Szarkandi J.G."/>
            <person name="Papp V."/>
            <person name="Albert L."/>
            <person name="Andreopoulos W."/>
            <person name="Angelini C."/>
            <person name="Antonin V."/>
            <person name="Barry K.W."/>
            <person name="Bougher N.L."/>
            <person name="Buchanan P."/>
            <person name="Buyck B."/>
            <person name="Bense V."/>
            <person name="Catcheside P."/>
            <person name="Chovatia M."/>
            <person name="Cooper J."/>
            <person name="Damon W."/>
            <person name="Desjardin D."/>
            <person name="Finy P."/>
            <person name="Geml J."/>
            <person name="Haridas S."/>
            <person name="Hughes K."/>
            <person name="Justo A."/>
            <person name="Karasinski D."/>
            <person name="Kautmanova I."/>
            <person name="Kiss B."/>
            <person name="Kocsube S."/>
            <person name="Kotiranta H."/>
            <person name="LaButti K.M."/>
            <person name="Lechner B.E."/>
            <person name="Liimatainen K."/>
            <person name="Lipzen A."/>
            <person name="Lukacs Z."/>
            <person name="Mihaltcheva S."/>
            <person name="Morgado L.N."/>
            <person name="Niskanen T."/>
            <person name="Noordeloos M.E."/>
            <person name="Ohm R.A."/>
            <person name="Ortiz-Santana B."/>
            <person name="Ovrebo C."/>
            <person name="Racz N."/>
            <person name="Riley R."/>
            <person name="Savchenko A."/>
            <person name="Shiryaev A."/>
            <person name="Soop K."/>
            <person name="Spirin V."/>
            <person name="Szebenyi C."/>
            <person name="Tomsovsky M."/>
            <person name="Tulloss R.E."/>
            <person name="Uehling J."/>
            <person name="Grigoriev I.V."/>
            <person name="Vagvolgyi C."/>
            <person name="Papp T."/>
            <person name="Martin F.M."/>
            <person name="Miettinen O."/>
            <person name="Hibbett D.S."/>
            <person name="Nagy L.G."/>
        </authorList>
    </citation>
    <scope>NUCLEOTIDE SEQUENCE [LARGE SCALE GENOMIC DNA]</scope>
    <source>
        <strain evidence="1 2">NL-1719</strain>
    </source>
</reference>
<evidence type="ECO:0000313" key="1">
    <source>
        <dbReference type="EMBL" id="TFK74652.1"/>
    </source>
</evidence>
<sequence length="748" mass="85335">MLSDSDSASDAENLHELTVNEHYAKAFQYKKEREELQKLKEKYGSDYELSDEEDETDSESDETEDEDGEELTPAVDAAILRTLARIKRKDPGIYENGKGVFQEEQAKVQNFEGPKGASKRKDGDKPVTLRQLNLANAISPASSRSPSPAPLPHVEEQKLLRKETISAFHQAIDSKGSDNEDDDDLLILREKTKDEIEREEEEYRQYLEREVGSDLDELVTVEPISEPAKQDNVGADGEEEGEEDRDKKKKKKKKKKGKEKEVIAESSGGPVKKKTKEEEDHEFLMNYILNRGWIDKASKHVPTYREVTTASTSDKKKAKGKATLKEGDLDVQTEENGELPTADPDIDEDDFEEIVDRFETSYNFRFEEPDGTQIATFPRILPSTVRREDPKRKEARARRKERKEEELVKKREEVKRLKNLKMKELRTKLEKIGREGGKSFETDPVLKEIDLEGDWDPESHDRQMEELYGGDYNQEDDERVEKPTWDDDIDITDIIPQAESSSSMTKKDKKKKKKKKKEGQAEDGVDVDKMDADVERDWDEEGEEWDGTEEMRKRKVEEYMDEIFGLEFNDMVGGMPTRFKYVPVPSQTFSLSASDILTATDQELNEYMSIKKYAPYRKESSWNQKRSDKLKDFKDKLNERLHASGWDLGGGEGSGTRDGGGEDAKKKKRKGKKERMKLKGITEGEGEGVEAGTTVVDNEAKDEAAGVGDKRKREGHAEVTGDGNGDAAEEHHKKRKRRKQKNAPVDAS</sequence>
<dbReference type="Proteomes" id="UP000308600">
    <property type="component" value="Unassembled WGS sequence"/>
</dbReference>